<feature type="region of interest" description="Disordered" evidence="2">
    <location>
        <begin position="746"/>
        <end position="774"/>
    </location>
</feature>
<dbReference type="InterPro" id="IPR027914">
    <property type="entry name" value="DUF4456"/>
</dbReference>
<accession>A0A177WNZ5</accession>
<feature type="domain" description="DUF4456" evidence="4">
    <location>
        <begin position="1405"/>
        <end position="1576"/>
    </location>
</feature>
<evidence type="ECO:0000313" key="6">
    <source>
        <dbReference type="Proteomes" id="UP000077115"/>
    </source>
</evidence>
<dbReference type="Pfam" id="PF14643">
    <property type="entry name" value="DUF4455"/>
    <property type="match status" value="1"/>
</dbReference>
<evidence type="ECO:0008006" key="7">
    <source>
        <dbReference type="Google" id="ProtNLM"/>
    </source>
</evidence>
<feature type="compositionally biased region" description="Basic residues" evidence="2">
    <location>
        <begin position="751"/>
        <end position="763"/>
    </location>
</feature>
<organism evidence="5 6">
    <name type="scientific">Batrachochytrium dendrobatidis (strain JEL423)</name>
    <dbReference type="NCBI Taxonomy" id="403673"/>
    <lineage>
        <taxon>Eukaryota</taxon>
        <taxon>Fungi</taxon>
        <taxon>Fungi incertae sedis</taxon>
        <taxon>Chytridiomycota</taxon>
        <taxon>Chytridiomycota incertae sedis</taxon>
        <taxon>Chytridiomycetes</taxon>
        <taxon>Rhizophydiales</taxon>
        <taxon>Rhizophydiales incertae sedis</taxon>
        <taxon>Batrachochytrium</taxon>
    </lineage>
</organism>
<dbReference type="Proteomes" id="UP000077115">
    <property type="component" value="Unassembled WGS sequence"/>
</dbReference>
<evidence type="ECO:0000259" key="4">
    <source>
        <dbReference type="Pfam" id="PF14644"/>
    </source>
</evidence>
<proteinExistence type="predicted"/>
<feature type="domain" description="DUF4455" evidence="3">
    <location>
        <begin position="151"/>
        <end position="602"/>
    </location>
</feature>
<evidence type="ECO:0000256" key="1">
    <source>
        <dbReference type="SAM" id="Coils"/>
    </source>
</evidence>
<dbReference type="InterPro" id="IPR028089">
    <property type="entry name" value="DUF4455"/>
</dbReference>
<evidence type="ECO:0000259" key="3">
    <source>
        <dbReference type="Pfam" id="PF14643"/>
    </source>
</evidence>
<protein>
    <recommendedName>
        <fullName evidence="7">DUF4455 domain-containing protein</fullName>
    </recommendedName>
</protein>
<name>A0A177WNZ5_BATDL</name>
<dbReference type="Pfam" id="PF14644">
    <property type="entry name" value="DUF4456"/>
    <property type="match status" value="1"/>
</dbReference>
<sequence length="1676" mass="191433">MSASIMKQSESTVDHSVALIKTRSLANSTDLLSAASTAVRVNLAPRSYSSTTLLNAVVHSPSRHISTRKNRHLSSTALLDIQRAKSTFQNANISASLAMSSELEMRIVDAITGDDPMQEGTKSLEDVERNRLEEERKAVLGLTGAQRIMLQDRYDQLRDTFVFKTREIGASANACIQNVLLDFKQKWKIGSADGAYILDLLSTEKLAQISRDHILSLTDDIFEASRSQESKLKQLEKQLVDIEFERSRQIAHLVEKFSKQLKKLNFKRPVMIDRMLQEECISANLIIIANYEAIHKYIATLHSVNVDVDSKMKEYLLLYGKKWNQARYDFVYTKFVEALSSVLDVDVHELYMRFQDTFHMNVKQQSEMLKEITEMHIDQITCKWLVFWRSKVKKSVEDQERSINEFQKELADFETKMDNSVKNLIEFWFPSFEECETKTKEELDVTIQNQVKTYRKTAEILAGKRACILLSSQASRNRVVLEKVAEFIVCLLAIKAEFSDHLAVAELDTVAHVHDISADFLVEKTTTEKALQKEMAAIHTETRESLITQRLSKCQELFKAIDNCLHQMFKQSSGTIESMEDKIHVIQTAYKDKITAMFKLDAVSVGADQSQVQKYKQKLHAEDSTYSLKESQSLDTFQNSAESLVKFSTGLNAASLEVLGNDLAVVNKVQSNSHSPANLISRVSSVAKLDPNLQPDSSKKTCTTFENLKHEEIRVHEVEFFSKKVAEWRQEQIYQAKVRAAQIESESLVSKSKKTQPKPKHGKNTNVPYAKHERKHSDASVAFAHIYQHAKEDLDIENKLDCAVLKPTLLDGTEYTMRFDAVLFLADMDFPSDLNASTYISNTDLATSVNDIDHAVQIPHIPTELLRDLRLYLEQTTQNDQLSWEMSVNQSITERIKKKLEILTSARNLEIIEYEKRLHKVFTLAQSRLDLLKHLRTSHENEACVLFQKINTLQNKYAAEIQRLIAISVEFSTLVIAPLATKMEKVQSRSELRKLQTDFHNQMRLHSTSLKKCLLAATNMFDHEKAAILKSRVVGNHAAAWQILKDLRMADPDTVSQELENWRKAFDEEIERVQTETGNSVSQFNIDFAAYLDDFDMIDRVGQSLASLRLQLKAEWVRYTASQKELELKIKSLHSLRENSEFTWIKMQHYISECEHIRFQISKNAYYLDCLNVNVYPAIFNANSPKTLAEWKCDKQNDISAAALMSSLPKLPKKATGSRKDLDTKQGSESSVQLAQQKYESRSNEGLKKTSLINSDCTLPKLGLDGELQSIESNTRSQKLMSTSILTLSDSSEYATGQAKAERRESYSRSYSASTILSNDAMLKESQKGSSFRKYNAPRSAGSLQSVNCIVASDTKLGTLSNDGFQHGSLQSNAVMKDLMGNNSILKYTQLYMRWFKNTRQDIQEHCEGYYAMRSEKDIRKKDEILPNQYHYMKSIDQLLAKVEIQAEQWRKEKIKEFSKSIPYIYRVLAQETEETLLHEWRDCTIHFARHRSAIYKSKEDQERQLKLSLGHPRWEVELEKLDQAAQNTCLEYKACIEQLCESCTQRLQNLSIEFTEKVEYSAYVLSAIFDGLVLLGKDMLEISNQVADRAEMARQAEVKISMLKLSNNQSAVKEMHTLHQGNSQVFSQTLNISKPSKTKRWAACSTSSFPFASLQSEVYQLLNFNVSAPIDNQHI</sequence>
<dbReference type="EMBL" id="DS022306">
    <property type="protein sequence ID" value="OAJ41839.1"/>
    <property type="molecule type" value="Genomic_DNA"/>
</dbReference>
<evidence type="ECO:0000256" key="2">
    <source>
        <dbReference type="SAM" id="MobiDB-lite"/>
    </source>
</evidence>
<gene>
    <name evidence="5" type="ORF">BDEG_25379</name>
</gene>
<keyword evidence="1" id="KW-0175">Coiled coil</keyword>
<reference evidence="5 6" key="2">
    <citation type="submission" date="2016-05" db="EMBL/GenBank/DDBJ databases">
        <title>Lineage-specific infection strategies underlie the spectrum of fungal disease in amphibians.</title>
        <authorList>
            <person name="Cuomo C.A."/>
            <person name="Farrer R.A."/>
            <person name="James T."/>
            <person name="Longcore J."/>
            <person name="Birren B."/>
        </authorList>
    </citation>
    <scope>NUCLEOTIDE SEQUENCE [LARGE SCALE GENOMIC DNA]</scope>
    <source>
        <strain evidence="5 6">JEL423</strain>
    </source>
</reference>
<feature type="region of interest" description="Disordered" evidence="2">
    <location>
        <begin position="1211"/>
        <end position="1247"/>
    </location>
</feature>
<dbReference type="VEuPathDB" id="FungiDB:BDEG_25379"/>
<dbReference type="OrthoDB" id="2138116at2759"/>
<feature type="coiled-coil region" evidence="1">
    <location>
        <begin position="389"/>
        <end position="423"/>
    </location>
</feature>
<reference evidence="5 6" key="1">
    <citation type="submission" date="2006-10" db="EMBL/GenBank/DDBJ databases">
        <title>The Genome Sequence of Batrachochytrium dendrobatidis JEL423.</title>
        <authorList>
            <consortium name="The Broad Institute Genome Sequencing Platform"/>
            <person name="Birren B."/>
            <person name="Lander E."/>
            <person name="Galagan J."/>
            <person name="Cuomo C."/>
            <person name="Devon K."/>
            <person name="Jaffe D."/>
            <person name="Butler J."/>
            <person name="Alvarez P."/>
            <person name="Gnerre S."/>
            <person name="Grabherr M."/>
            <person name="Kleber M."/>
            <person name="Mauceli E."/>
            <person name="Brockman W."/>
            <person name="Young S."/>
            <person name="LaButti K."/>
            <person name="Sykes S."/>
            <person name="DeCaprio D."/>
            <person name="Crawford M."/>
            <person name="Koehrsen M."/>
            <person name="Engels R."/>
            <person name="Montgomery P."/>
            <person name="Pearson M."/>
            <person name="Howarth C."/>
            <person name="Larson L."/>
            <person name="White J."/>
            <person name="O'Leary S."/>
            <person name="Kodira C."/>
            <person name="Zeng Q."/>
            <person name="Yandava C."/>
            <person name="Alvarado L."/>
            <person name="Longcore J."/>
            <person name="James T."/>
        </authorList>
    </citation>
    <scope>NUCLEOTIDE SEQUENCE [LARGE SCALE GENOMIC DNA]</scope>
    <source>
        <strain evidence="5 6">JEL423</strain>
    </source>
</reference>
<evidence type="ECO:0000313" key="5">
    <source>
        <dbReference type="EMBL" id="OAJ41839.1"/>
    </source>
</evidence>
<feature type="compositionally biased region" description="Polar residues" evidence="2">
    <location>
        <begin position="1227"/>
        <end position="1238"/>
    </location>
</feature>